<comment type="cofactor">
    <cofactor evidence="1">
        <name>Mg(2+)</name>
        <dbReference type="ChEBI" id="CHEBI:18420"/>
    </cofactor>
</comment>
<keyword evidence="4" id="KW-0028">Amino-acid biosynthesis</keyword>
<evidence type="ECO:0000313" key="13">
    <source>
        <dbReference type="Proteomes" id="UP000198703"/>
    </source>
</evidence>
<evidence type="ECO:0000256" key="5">
    <source>
        <dbReference type="ARBA" id="ARBA00022723"/>
    </source>
</evidence>
<keyword evidence="7" id="KW-0460">Magnesium</keyword>
<dbReference type="EMBL" id="FNQM01000021">
    <property type="protein sequence ID" value="SEA95662.1"/>
    <property type="molecule type" value="Genomic_DNA"/>
</dbReference>
<dbReference type="GO" id="GO:0000287">
    <property type="term" value="F:magnesium ion binding"/>
    <property type="evidence" value="ECO:0007669"/>
    <property type="project" value="TreeGrafter"/>
</dbReference>
<comment type="pathway">
    <text evidence="2">Amino-acid biosynthesis; L-serine biosynthesis; L-serine from 3-phospho-D-glycerate: step 3/3.</text>
</comment>
<evidence type="ECO:0000256" key="8">
    <source>
        <dbReference type="ARBA" id="ARBA00023299"/>
    </source>
</evidence>
<comment type="catalytic activity">
    <reaction evidence="10">
        <text>O-phospho-D-serine + H2O = D-serine + phosphate</text>
        <dbReference type="Rhea" id="RHEA:24873"/>
        <dbReference type="ChEBI" id="CHEBI:15377"/>
        <dbReference type="ChEBI" id="CHEBI:35247"/>
        <dbReference type="ChEBI" id="CHEBI:43474"/>
        <dbReference type="ChEBI" id="CHEBI:58680"/>
        <dbReference type="EC" id="3.1.3.3"/>
    </reaction>
</comment>
<dbReference type="InterPro" id="IPR023214">
    <property type="entry name" value="HAD_sf"/>
</dbReference>
<organism evidence="12 13">
    <name type="scientific">Rubrimonas cliftonensis</name>
    <dbReference type="NCBI Taxonomy" id="89524"/>
    <lineage>
        <taxon>Bacteria</taxon>
        <taxon>Pseudomonadati</taxon>
        <taxon>Pseudomonadota</taxon>
        <taxon>Alphaproteobacteria</taxon>
        <taxon>Rhodobacterales</taxon>
        <taxon>Paracoccaceae</taxon>
        <taxon>Rubrimonas</taxon>
    </lineage>
</organism>
<dbReference type="GO" id="GO:0036424">
    <property type="term" value="F:L-phosphoserine phosphatase activity"/>
    <property type="evidence" value="ECO:0007669"/>
    <property type="project" value="TreeGrafter"/>
</dbReference>
<evidence type="ECO:0000256" key="2">
    <source>
        <dbReference type="ARBA" id="ARBA00005135"/>
    </source>
</evidence>
<dbReference type="Proteomes" id="UP000198703">
    <property type="component" value="Unassembled WGS sequence"/>
</dbReference>
<dbReference type="Gene3D" id="3.40.50.1000">
    <property type="entry name" value="HAD superfamily/HAD-like"/>
    <property type="match status" value="1"/>
</dbReference>
<dbReference type="InterPro" id="IPR050582">
    <property type="entry name" value="HAD-like_SerB"/>
</dbReference>
<keyword evidence="13" id="KW-1185">Reference proteome</keyword>
<evidence type="ECO:0000256" key="6">
    <source>
        <dbReference type="ARBA" id="ARBA00022801"/>
    </source>
</evidence>
<feature type="chain" id="PRO_5011639170" description="phosphoserine phosphatase" evidence="11">
    <location>
        <begin position="28"/>
        <end position="332"/>
    </location>
</feature>
<comment type="catalytic activity">
    <reaction evidence="9">
        <text>O-phospho-L-serine + H2O = L-serine + phosphate</text>
        <dbReference type="Rhea" id="RHEA:21208"/>
        <dbReference type="ChEBI" id="CHEBI:15377"/>
        <dbReference type="ChEBI" id="CHEBI:33384"/>
        <dbReference type="ChEBI" id="CHEBI:43474"/>
        <dbReference type="ChEBI" id="CHEBI:57524"/>
        <dbReference type="EC" id="3.1.3.3"/>
    </reaction>
</comment>
<dbReference type="Pfam" id="PF12710">
    <property type="entry name" value="HAD"/>
    <property type="match status" value="1"/>
</dbReference>
<dbReference type="GO" id="GO:0006564">
    <property type="term" value="P:L-serine biosynthetic process"/>
    <property type="evidence" value="ECO:0007669"/>
    <property type="project" value="UniProtKB-KW"/>
</dbReference>
<dbReference type="GO" id="GO:0005737">
    <property type="term" value="C:cytoplasm"/>
    <property type="evidence" value="ECO:0007669"/>
    <property type="project" value="TreeGrafter"/>
</dbReference>
<dbReference type="STRING" id="89524.SAMN05444370_12135"/>
<dbReference type="PANTHER" id="PTHR43344:SF2">
    <property type="entry name" value="PHOSPHOSERINE PHOSPHATASE"/>
    <property type="match status" value="1"/>
</dbReference>
<evidence type="ECO:0000256" key="7">
    <source>
        <dbReference type="ARBA" id="ARBA00022842"/>
    </source>
</evidence>
<evidence type="ECO:0000256" key="11">
    <source>
        <dbReference type="SAM" id="SignalP"/>
    </source>
</evidence>
<dbReference type="AlphaFoldDB" id="A0A1H4FGQ0"/>
<dbReference type="EC" id="3.1.3.3" evidence="3"/>
<dbReference type="PANTHER" id="PTHR43344">
    <property type="entry name" value="PHOSPHOSERINE PHOSPHATASE"/>
    <property type="match status" value="1"/>
</dbReference>
<feature type="signal peptide" evidence="11">
    <location>
        <begin position="1"/>
        <end position="27"/>
    </location>
</feature>
<keyword evidence="8" id="KW-0718">Serine biosynthesis</keyword>
<dbReference type="SUPFAM" id="SSF56784">
    <property type="entry name" value="HAD-like"/>
    <property type="match status" value="1"/>
</dbReference>
<proteinExistence type="predicted"/>
<reference evidence="12 13" key="1">
    <citation type="submission" date="2016-10" db="EMBL/GenBank/DDBJ databases">
        <authorList>
            <person name="de Groot N.N."/>
        </authorList>
    </citation>
    <scope>NUCLEOTIDE SEQUENCE [LARGE SCALE GENOMIC DNA]</scope>
    <source>
        <strain evidence="12 13">DSM 15345</strain>
    </source>
</reference>
<dbReference type="OrthoDB" id="9799365at2"/>
<evidence type="ECO:0000313" key="12">
    <source>
        <dbReference type="EMBL" id="SEA95662.1"/>
    </source>
</evidence>
<evidence type="ECO:0000256" key="4">
    <source>
        <dbReference type="ARBA" id="ARBA00022605"/>
    </source>
</evidence>
<accession>A0A1H4FGQ0</accession>
<gene>
    <name evidence="12" type="ORF">SAMN05444370_12135</name>
</gene>
<protein>
    <recommendedName>
        <fullName evidence="3">phosphoserine phosphatase</fullName>
        <ecNumber evidence="3">3.1.3.3</ecNumber>
    </recommendedName>
</protein>
<sequence length="332" mass="35632">MVRPGLTTATATAAAALVALAATAALADPLPSWRDTDAKARLVGFVEAVTDPASGDYVTPAARIAVFDNDGTLWAEKPIYFQVLFAIDRLREMAGDDPSVLNSDALRAAAAGDMATVAASGAEGLLEIVAATHSGLSVEEFEAEVRAWLDVARHPQTGMTYAAMVYQPMLELLRYLRDEGFRTWIVSGGGLHFIRAFAEDVYNVPPEQVVGSTGEARYDAEGPAPRIAKDPGVAFVDDGAGKPLAIDARIGRRPIFAAGNSDGDFEMLEWTTAGDGPRFGMIVHHTDAAREFAYDREGHVGRLDRGLDEAEARGWLLVDMAEDWERVWPAGN</sequence>
<dbReference type="InterPro" id="IPR036412">
    <property type="entry name" value="HAD-like_sf"/>
</dbReference>
<keyword evidence="6 12" id="KW-0378">Hydrolase</keyword>
<keyword evidence="5" id="KW-0479">Metal-binding</keyword>
<evidence type="ECO:0000256" key="3">
    <source>
        <dbReference type="ARBA" id="ARBA00012640"/>
    </source>
</evidence>
<evidence type="ECO:0000256" key="9">
    <source>
        <dbReference type="ARBA" id="ARBA00048138"/>
    </source>
</evidence>
<name>A0A1H4FGQ0_9RHOB</name>
<evidence type="ECO:0000256" key="1">
    <source>
        <dbReference type="ARBA" id="ARBA00001946"/>
    </source>
</evidence>
<evidence type="ECO:0000256" key="10">
    <source>
        <dbReference type="ARBA" id="ARBA00048523"/>
    </source>
</evidence>
<keyword evidence="11" id="KW-0732">Signal</keyword>